<evidence type="ECO:0000313" key="2">
    <source>
        <dbReference type="EMBL" id="TXG78817.1"/>
    </source>
</evidence>
<feature type="transmembrane region" description="Helical" evidence="1">
    <location>
        <begin position="37"/>
        <end position="56"/>
    </location>
</feature>
<organism evidence="2 3">
    <name type="scientific">Candidatus Dojkabacteria bacterium</name>
    <dbReference type="NCBI Taxonomy" id="2099670"/>
    <lineage>
        <taxon>Bacteria</taxon>
        <taxon>Candidatus Dojkabacteria</taxon>
    </lineage>
</organism>
<dbReference type="Pfam" id="PF16080">
    <property type="entry name" value="Phage_holin_2_3"/>
    <property type="match status" value="1"/>
</dbReference>
<dbReference type="AlphaFoldDB" id="A0A5C7JBF4"/>
<protein>
    <recommendedName>
        <fullName evidence="4">Holin</fullName>
    </recommendedName>
</protein>
<evidence type="ECO:0000256" key="1">
    <source>
        <dbReference type="SAM" id="Phobius"/>
    </source>
</evidence>
<reference evidence="2 3" key="1">
    <citation type="submission" date="2018-09" db="EMBL/GenBank/DDBJ databases">
        <title>Metagenome Assembled Genomes from an Advanced Water Purification Facility.</title>
        <authorList>
            <person name="Stamps B.W."/>
            <person name="Spear J.R."/>
        </authorList>
    </citation>
    <scope>NUCLEOTIDE SEQUENCE [LARGE SCALE GENOMIC DNA]</scope>
    <source>
        <strain evidence="2">Bin_63_2</strain>
    </source>
</reference>
<evidence type="ECO:0000313" key="3">
    <source>
        <dbReference type="Proteomes" id="UP000321026"/>
    </source>
</evidence>
<dbReference type="Proteomes" id="UP000321026">
    <property type="component" value="Unassembled WGS sequence"/>
</dbReference>
<keyword evidence="1" id="KW-1133">Transmembrane helix</keyword>
<dbReference type="InterPro" id="IPR032118">
    <property type="entry name" value="Phage_holin_HP1"/>
</dbReference>
<proteinExistence type="predicted"/>
<keyword evidence="1" id="KW-0812">Transmembrane</keyword>
<gene>
    <name evidence="2" type="ORF">E6Q11_00270</name>
</gene>
<evidence type="ECO:0008006" key="4">
    <source>
        <dbReference type="Google" id="ProtNLM"/>
    </source>
</evidence>
<dbReference type="EMBL" id="SSDS01000005">
    <property type="protein sequence ID" value="TXG78817.1"/>
    <property type="molecule type" value="Genomic_DNA"/>
</dbReference>
<name>A0A5C7JBF4_9BACT</name>
<comment type="caution">
    <text evidence="2">The sequence shown here is derived from an EMBL/GenBank/DDBJ whole genome shotgun (WGS) entry which is preliminary data.</text>
</comment>
<keyword evidence="1" id="KW-0472">Membrane</keyword>
<accession>A0A5C7JBF4</accession>
<sequence>MYTQRIPKMDHQMTQLTQASYGSALFALLSSVSFDRWVTIISVCLAILTFAINWYYKHKEYEHRVGNNNKQNQDDGRRN</sequence>